<keyword evidence="1" id="KW-0408">Iron</keyword>
<reference evidence="3" key="2">
    <citation type="journal article" date="2024" name="Plant">
        <title>Genomic evolution and insights into agronomic trait innovations of Sesamum species.</title>
        <authorList>
            <person name="Miao H."/>
            <person name="Wang L."/>
            <person name="Qu L."/>
            <person name="Liu H."/>
            <person name="Sun Y."/>
            <person name="Le M."/>
            <person name="Wang Q."/>
            <person name="Wei S."/>
            <person name="Zheng Y."/>
            <person name="Lin W."/>
            <person name="Duan Y."/>
            <person name="Cao H."/>
            <person name="Xiong S."/>
            <person name="Wang X."/>
            <person name="Wei L."/>
            <person name="Li C."/>
            <person name="Ma Q."/>
            <person name="Ju M."/>
            <person name="Zhao R."/>
            <person name="Li G."/>
            <person name="Mu C."/>
            <person name="Tian Q."/>
            <person name="Mei H."/>
            <person name="Zhang T."/>
            <person name="Gao T."/>
            <person name="Zhang H."/>
        </authorList>
    </citation>
    <scope>NUCLEOTIDE SEQUENCE</scope>
    <source>
        <strain evidence="3">KEN8</strain>
    </source>
</reference>
<accession>A0AAW2MP63</accession>
<dbReference type="GO" id="GO:0020037">
    <property type="term" value="F:heme binding"/>
    <property type="evidence" value="ECO:0007669"/>
    <property type="project" value="InterPro"/>
</dbReference>
<dbReference type="GO" id="GO:0004497">
    <property type="term" value="F:monooxygenase activity"/>
    <property type="evidence" value="ECO:0007669"/>
    <property type="project" value="UniProtKB-KW"/>
</dbReference>
<reference evidence="3" key="1">
    <citation type="submission" date="2020-06" db="EMBL/GenBank/DDBJ databases">
        <authorList>
            <person name="Li T."/>
            <person name="Hu X."/>
            <person name="Zhang T."/>
            <person name="Song X."/>
            <person name="Zhang H."/>
            <person name="Dai N."/>
            <person name="Sheng W."/>
            <person name="Hou X."/>
            <person name="Wei L."/>
        </authorList>
    </citation>
    <scope>NUCLEOTIDE SEQUENCE</scope>
    <source>
        <strain evidence="3">KEN8</strain>
        <tissue evidence="3">Leaf</tissue>
    </source>
</reference>
<keyword evidence="1" id="KW-0479">Metal-binding</keyword>
<keyword evidence="1" id="KW-0349">Heme</keyword>
<dbReference type="InterPro" id="IPR001128">
    <property type="entry name" value="Cyt_P450"/>
</dbReference>
<dbReference type="InterPro" id="IPR017972">
    <property type="entry name" value="Cyt_P450_CS"/>
</dbReference>
<dbReference type="Pfam" id="PF00067">
    <property type="entry name" value="p450"/>
    <property type="match status" value="1"/>
</dbReference>
<keyword evidence="1" id="KW-0503">Monooxygenase</keyword>
<keyword evidence="1" id="KW-0560">Oxidoreductase</keyword>
<feature type="compositionally biased region" description="Low complexity" evidence="2">
    <location>
        <begin position="46"/>
        <end position="62"/>
    </location>
</feature>
<name>A0AAW2MP63_9LAMI</name>
<dbReference type="SUPFAM" id="SSF48264">
    <property type="entry name" value="Cytochrome P450"/>
    <property type="match status" value="1"/>
</dbReference>
<dbReference type="GO" id="GO:0016705">
    <property type="term" value="F:oxidoreductase activity, acting on paired donors, with incorporation or reduction of molecular oxygen"/>
    <property type="evidence" value="ECO:0007669"/>
    <property type="project" value="InterPro"/>
</dbReference>
<feature type="compositionally biased region" description="Pro residues" evidence="2">
    <location>
        <begin position="36"/>
        <end position="45"/>
    </location>
</feature>
<dbReference type="EMBL" id="JACGWM010000013">
    <property type="protein sequence ID" value="KAL0332530.1"/>
    <property type="molecule type" value="Genomic_DNA"/>
</dbReference>
<proteinExistence type="inferred from homology"/>
<dbReference type="GO" id="GO:0005506">
    <property type="term" value="F:iron ion binding"/>
    <property type="evidence" value="ECO:0007669"/>
    <property type="project" value="InterPro"/>
</dbReference>
<gene>
    <name evidence="3" type="ORF">Scaly_2154500</name>
</gene>
<dbReference type="AlphaFoldDB" id="A0AAW2MP63"/>
<evidence type="ECO:0000313" key="3">
    <source>
        <dbReference type="EMBL" id="KAL0332530.1"/>
    </source>
</evidence>
<organism evidence="3">
    <name type="scientific">Sesamum calycinum</name>
    <dbReference type="NCBI Taxonomy" id="2727403"/>
    <lineage>
        <taxon>Eukaryota</taxon>
        <taxon>Viridiplantae</taxon>
        <taxon>Streptophyta</taxon>
        <taxon>Embryophyta</taxon>
        <taxon>Tracheophyta</taxon>
        <taxon>Spermatophyta</taxon>
        <taxon>Magnoliopsida</taxon>
        <taxon>eudicotyledons</taxon>
        <taxon>Gunneridae</taxon>
        <taxon>Pentapetalae</taxon>
        <taxon>asterids</taxon>
        <taxon>lamiids</taxon>
        <taxon>Lamiales</taxon>
        <taxon>Pedaliaceae</taxon>
        <taxon>Sesamum</taxon>
    </lineage>
</organism>
<feature type="region of interest" description="Disordered" evidence="2">
    <location>
        <begin position="36"/>
        <end position="62"/>
    </location>
</feature>
<comment type="caution">
    <text evidence="3">The sequence shown here is derived from an EMBL/GenBank/DDBJ whole genome shotgun (WGS) entry which is preliminary data.</text>
</comment>
<dbReference type="Gene3D" id="1.10.630.10">
    <property type="entry name" value="Cytochrome P450"/>
    <property type="match status" value="1"/>
</dbReference>
<dbReference type="PROSITE" id="PS00086">
    <property type="entry name" value="CYTOCHROME_P450"/>
    <property type="match status" value="1"/>
</dbReference>
<protein>
    <submittedName>
        <fullName evidence="3">Cytochrome</fullName>
    </submittedName>
</protein>
<evidence type="ECO:0000256" key="1">
    <source>
        <dbReference type="RuleBase" id="RU000461"/>
    </source>
</evidence>
<comment type="similarity">
    <text evidence="1">Belongs to the cytochrome P450 family.</text>
</comment>
<sequence length="111" mass="12632">MPFGGGPRLCAGSELAKLEMAVFITHYLVLNFSWSSPPPTRPTPSPSSTSPKASPLPSSASRKLVHRIPKTMSLIEMRGNNDLDFVFFFFLDFSRVYWRRRCKDRTLMFSD</sequence>
<dbReference type="InterPro" id="IPR036396">
    <property type="entry name" value="Cyt_P450_sf"/>
</dbReference>
<evidence type="ECO:0000256" key="2">
    <source>
        <dbReference type="SAM" id="MobiDB-lite"/>
    </source>
</evidence>